<comment type="caution">
    <text evidence="2">The sequence shown here is derived from an EMBL/GenBank/DDBJ whole genome shotgun (WGS) entry which is preliminary data.</text>
</comment>
<evidence type="ECO:0000256" key="1">
    <source>
        <dbReference type="SAM" id="Coils"/>
    </source>
</evidence>
<dbReference type="AlphaFoldDB" id="A0A9P7HGK1"/>
<feature type="coiled-coil region" evidence="1">
    <location>
        <begin position="303"/>
        <end position="333"/>
    </location>
</feature>
<organism evidence="2 3">
    <name type="scientific">Fusarium xylarioides</name>
    <dbReference type="NCBI Taxonomy" id="221167"/>
    <lineage>
        <taxon>Eukaryota</taxon>
        <taxon>Fungi</taxon>
        <taxon>Dikarya</taxon>
        <taxon>Ascomycota</taxon>
        <taxon>Pezizomycotina</taxon>
        <taxon>Sordariomycetes</taxon>
        <taxon>Hypocreomycetidae</taxon>
        <taxon>Hypocreales</taxon>
        <taxon>Nectriaceae</taxon>
        <taxon>Fusarium</taxon>
        <taxon>Fusarium fujikuroi species complex</taxon>
    </lineage>
</organism>
<accession>A0A9P7HGK1</accession>
<gene>
    <name evidence="2" type="ORF">H9Q72_012673</name>
</gene>
<proteinExistence type="predicted"/>
<keyword evidence="1" id="KW-0175">Coiled coil</keyword>
<evidence type="ECO:0000313" key="3">
    <source>
        <dbReference type="Proteomes" id="UP000750502"/>
    </source>
</evidence>
<sequence length="401" mass="45245">MDEQAPCLPAPIMVSLIASINYRKIANARPHSSIINMLDEHGTMAWLKVAIQVFGTTGQDPFLVTRDNSVNSPTTERSDGIWAVKATMPPPHRYLALVHRELPRLRAAPEFASHLARQGKSLEEALQRVKRRLSRDIGDADTGASAEVCTVTRTINRDQAFARVGEVIDQMRDPSVNRKAFKPEMELLMEHSPESQERIQKFEAVLAQDITETSWELQLPGQRIEMQDSDLAGPSMKLLGALVNSLPKKDSKKLARARFIQAWKDVKTFIDYQQRFRDDWTKFAEMPLQNRSPNTSPISDGTLEKLNGTLEKLNKTQEQLTVIQEQLKETLVQAVRDKLESQKTAPQEVVDDFKALYILFRRDGLVIPCELHNLAAYSLNADQHNDVLAALPDEEMLDADA</sequence>
<reference evidence="2" key="2">
    <citation type="submission" date="2020-10" db="EMBL/GenBank/DDBJ databases">
        <authorList>
            <person name="Peck L.D."/>
            <person name="Nowell R.W."/>
            <person name="Flood J."/>
            <person name="Ryan M.J."/>
            <person name="Barraclough T.G."/>
        </authorList>
    </citation>
    <scope>NUCLEOTIDE SEQUENCE</scope>
    <source>
        <strain evidence="2">IMI 127659i</strain>
    </source>
</reference>
<dbReference type="Proteomes" id="UP000750502">
    <property type="component" value="Unassembled WGS sequence"/>
</dbReference>
<protein>
    <submittedName>
        <fullName evidence="2">Uncharacterized protein</fullName>
    </submittedName>
</protein>
<dbReference type="OrthoDB" id="5065916at2759"/>
<dbReference type="EMBL" id="JADFTT010000696">
    <property type="protein sequence ID" value="KAG5759197.1"/>
    <property type="molecule type" value="Genomic_DNA"/>
</dbReference>
<reference evidence="2" key="1">
    <citation type="journal article" date="2020" name="bioRxiv">
        <title>Historical genomics reveals the evolutionary mechanisms behind multiple outbreaks of the host-specific coffee wilt pathogen Fusarium xylarioides.</title>
        <authorList>
            <person name="Peck D."/>
            <person name="Nowell R.W."/>
            <person name="Flood J."/>
            <person name="Ryan M.J."/>
            <person name="Barraclough T.G."/>
        </authorList>
    </citation>
    <scope>NUCLEOTIDE SEQUENCE</scope>
    <source>
        <strain evidence="2">IMI 127659i</strain>
    </source>
</reference>
<name>A0A9P7HGK1_9HYPO</name>
<evidence type="ECO:0000313" key="2">
    <source>
        <dbReference type="EMBL" id="KAG5759197.1"/>
    </source>
</evidence>
<keyword evidence="3" id="KW-1185">Reference proteome</keyword>